<dbReference type="RefSeq" id="WP_063205008.1">
    <property type="nucleotide sequence ID" value="NZ_LUKD01000001.1"/>
</dbReference>
<reference evidence="2 3" key="1">
    <citation type="submission" date="2016-03" db="EMBL/GenBank/DDBJ databases">
        <authorList>
            <person name="Ploux O."/>
        </authorList>
    </citation>
    <scope>NUCLEOTIDE SEQUENCE [LARGE SCALE GENOMIC DNA]</scope>
    <source>
        <strain evidence="2 3">EC13</strain>
    </source>
</reference>
<evidence type="ECO:0000313" key="3">
    <source>
        <dbReference type="Proteomes" id="UP000075799"/>
    </source>
</evidence>
<evidence type="ECO:0000313" key="2">
    <source>
        <dbReference type="EMBL" id="KYG68311.1"/>
    </source>
</evidence>
<gene>
    <name evidence="2" type="ORF">AZI87_03385</name>
</gene>
<evidence type="ECO:0000256" key="1">
    <source>
        <dbReference type="SAM" id="SignalP"/>
    </source>
</evidence>
<organism evidence="2 3">
    <name type="scientific">Bdellovibrio bacteriovorus</name>
    <dbReference type="NCBI Taxonomy" id="959"/>
    <lineage>
        <taxon>Bacteria</taxon>
        <taxon>Pseudomonadati</taxon>
        <taxon>Bdellovibrionota</taxon>
        <taxon>Bdellovibrionia</taxon>
        <taxon>Bdellovibrionales</taxon>
        <taxon>Pseudobdellovibrionaceae</taxon>
        <taxon>Bdellovibrio</taxon>
    </lineage>
</organism>
<dbReference type="PROSITE" id="PS51257">
    <property type="entry name" value="PROKAR_LIPOPROTEIN"/>
    <property type="match status" value="1"/>
</dbReference>
<protein>
    <recommendedName>
        <fullName evidence="4">Lipoprotein</fullName>
    </recommendedName>
</protein>
<dbReference type="Proteomes" id="UP000075799">
    <property type="component" value="Unassembled WGS sequence"/>
</dbReference>
<comment type="caution">
    <text evidence="2">The sequence shown here is derived from an EMBL/GenBank/DDBJ whole genome shotgun (WGS) entry which is preliminary data.</text>
</comment>
<evidence type="ECO:0008006" key="4">
    <source>
        <dbReference type="Google" id="ProtNLM"/>
    </source>
</evidence>
<sequence>MKKLVYFVFALFLAACQPGDDGGAGTTTVVTPLNTGCLTGQAYCNNTVYSQYYGFIPYPGMFNYAYNYTNYFNQYGFCGCPAGYSATYNGSFGLGCIHNDLINPYYNTLYYWQWGYTWGYTTAAPQTTINIPQISNVPGASNSASACRNKLTQSCLLDQGNTCGAGATCRQVIYGSNLGVCTY</sequence>
<dbReference type="OrthoDB" id="5293513at2"/>
<dbReference type="AlphaFoldDB" id="A0A162GJL3"/>
<name>A0A162GJL3_BDEBC</name>
<feature type="chain" id="PRO_5007834407" description="Lipoprotein" evidence="1">
    <location>
        <begin position="20"/>
        <end position="183"/>
    </location>
</feature>
<accession>A0A162GJL3</accession>
<feature type="signal peptide" evidence="1">
    <location>
        <begin position="1"/>
        <end position="19"/>
    </location>
</feature>
<proteinExistence type="predicted"/>
<dbReference type="EMBL" id="LUKD01000001">
    <property type="protein sequence ID" value="KYG68311.1"/>
    <property type="molecule type" value="Genomic_DNA"/>
</dbReference>
<keyword evidence="1" id="KW-0732">Signal</keyword>